<feature type="binding site" evidence="4">
    <location>
        <position position="272"/>
    </location>
    <ligand>
        <name>FAD</name>
        <dbReference type="ChEBI" id="CHEBI:57692"/>
    </ligand>
</feature>
<dbReference type="InterPro" id="IPR036155">
    <property type="entry name" value="Crypto/Photolyase_N_sf"/>
</dbReference>
<keyword evidence="8" id="KW-0456">Lyase</keyword>
<dbReference type="GO" id="GO:0003904">
    <property type="term" value="F:deoxyribodipyrimidine photo-lyase activity"/>
    <property type="evidence" value="ECO:0007669"/>
    <property type="project" value="UniProtKB-EC"/>
</dbReference>
<feature type="site" description="Electron transfer via tryptophanyl radical" evidence="5">
    <location>
        <position position="361"/>
    </location>
</feature>
<dbReference type="AlphaFoldDB" id="A0A0P1ETH8"/>
<dbReference type="PANTHER" id="PTHR11455:SF9">
    <property type="entry name" value="CRYPTOCHROME CIRCADIAN CLOCK 5 ISOFORM X1"/>
    <property type="match status" value="1"/>
</dbReference>
<evidence type="ECO:0000313" key="9">
    <source>
        <dbReference type="Proteomes" id="UP000054823"/>
    </source>
</evidence>
<dbReference type="InterPro" id="IPR036134">
    <property type="entry name" value="Crypto/Photolyase_FAD-like_sf"/>
</dbReference>
<evidence type="ECO:0000256" key="1">
    <source>
        <dbReference type="ARBA" id="ARBA00001932"/>
    </source>
</evidence>
<dbReference type="Pfam" id="PF03441">
    <property type="entry name" value="FAD_binding_7"/>
    <property type="match status" value="1"/>
</dbReference>
<evidence type="ECO:0000313" key="8">
    <source>
        <dbReference type="EMBL" id="CUH53646.1"/>
    </source>
</evidence>
<feature type="domain" description="Photolyase/cryptochrome alpha/beta" evidence="7">
    <location>
        <begin position="8"/>
        <end position="133"/>
    </location>
</feature>
<dbReference type="Pfam" id="PF00875">
    <property type="entry name" value="DNA_photolyase"/>
    <property type="match status" value="1"/>
</dbReference>
<dbReference type="GO" id="GO:0003677">
    <property type="term" value="F:DNA binding"/>
    <property type="evidence" value="ECO:0007669"/>
    <property type="project" value="TreeGrafter"/>
</dbReference>
<dbReference type="PROSITE" id="PS51645">
    <property type="entry name" value="PHR_CRY_ALPHA_BETA"/>
    <property type="match status" value="1"/>
</dbReference>
<evidence type="ECO:0000256" key="2">
    <source>
        <dbReference type="ARBA" id="ARBA00022630"/>
    </source>
</evidence>
<dbReference type="GO" id="GO:0009416">
    <property type="term" value="P:response to light stimulus"/>
    <property type="evidence" value="ECO:0007669"/>
    <property type="project" value="TreeGrafter"/>
</dbReference>
<reference evidence="8 9" key="1">
    <citation type="submission" date="2015-09" db="EMBL/GenBank/DDBJ databases">
        <authorList>
            <consortium name="Swine Surveillance"/>
        </authorList>
    </citation>
    <scope>NUCLEOTIDE SEQUENCE [LARGE SCALE GENOMIC DNA]</scope>
    <source>
        <strain evidence="8 9">CECT 7688</strain>
    </source>
</reference>
<dbReference type="InterPro" id="IPR014729">
    <property type="entry name" value="Rossmann-like_a/b/a_fold"/>
</dbReference>
<keyword evidence="9" id="KW-1185">Reference proteome</keyword>
<comment type="similarity">
    <text evidence="6">Belongs to the DNA photolyase family.</text>
</comment>
<feature type="site" description="Electron transfer via tryptophanyl radical" evidence="5">
    <location>
        <position position="384"/>
    </location>
</feature>
<dbReference type="SUPFAM" id="SSF52425">
    <property type="entry name" value="Cryptochrome/photolyase, N-terminal domain"/>
    <property type="match status" value="1"/>
</dbReference>
<dbReference type="InterPro" id="IPR002081">
    <property type="entry name" value="Cryptochrome/DNA_photolyase_1"/>
</dbReference>
<gene>
    <name evidence="8" type="primary">phrA</name>
    <name evidence="8" type="ORF">SHM7688_03102</name>
</gene>
<feature type="binding site" evidence="4">
    <location>
        <begin position="374"/>
        <end position="376"/>
    </location>
    <ligand>
        <name>FAD</name>
        <dbReference type="ChEBI" id="CHEBI:57692"/>
    </ligand>
</feature>
<proteinExistence type="inferred from homology"/>
<dbReference type="RefSeq" id="WP_058240781.1">
    <property type="nucleotide sequence ID" value="NZ_CYPW01000027.1"/>
</dbReference>
<evidence type="ECO:0000256" key="4">
    <source>
        <dbReference type="PIRSR" id="PIRSR602081-1"/>
    </source>
</evidence>
<organism evidence="8 9">
    <name type="scientific">Shimia marina</name>
    <dbReference type="NCBI Taxonomy" id="321267"/>
    <lineage>
        <taxon>Bacteria</taxon>
        <taxon>Pseudomonadati</taxon>
        <taxon>Pseudomonadota</taxon>
        <taxon>Alphaproteobacteria</taxon>
        <taxon>Rhodobacterales</taxon>
        <taxon>Roseobacteraceae</taxon>
    </lineage>
</organism>
<dbReference type="SUPFAM" id="SSF48173">
    <property type="entry name" value="Cryptochrome/photolyase FAD-binding domain"/>
    <property type="match status" value="1"/>
</dbReference>
<dbReference type="GO" id="GO:0071949">
    <property type="term" value="F:FAD binding"/>
    <property type="evidence" value="ECO:0007669"/>
    <property type="project" value="TreeGrafter"/>
</dbReference>
<dbReference type="Gene3D" id="3.40.50.620">
    <property type="entry name" value="HUPs"/>
    <property type="match status" value="1"/>
</dbReference>
<evidence type="ECO:0000256" key="3">
    <source>
        <dbReference type="ARBA" id="ARBA00022827"/>
    </source>
</evidence>
<feature type="site" description="Electron transfer via tryptophanyl radical" evidence="5">
    <location>
        <position position="306"/>
    </location>
</feature>
<feature type="binding site" evidence="4">
    <location>
        <begin position="237"/>
        <end position="241"/>
    </location>
    <ligand>
        <name>FAD</name>
        <dbReference type="ChEBI" id="CHEBI:57692"/>
    </ligand>
</feature>
<sequence length="474" mass="53563">MAQETSENLTLVWLRRDLRLSDNRALVAAAERGAVVPVFVLDELFEQMGAAPKLRMMLSLQALAQDLEARGLRLILRRGPARGALEELVAATGANAVYWSRGYAPDVVARDSEIKTALKDRGLAAQSFTGTLLFEPWTVETQQGAPFRVYSPFWRAVRTRSVAPCLDVPELHGPTQWPASDSLETWHLDREMRRGAAVVSRFVAAGEQAAQRRLAVFLEERIEGYKAERDFLDRAATSELSDALSYGEISPAQMWHAGQRAMQEGAAGAEHFLKEVVWREFAWHLMWFFPTIAEGNWREAWDAFEWIEDADHPHFQAWCQGRTGVALVDAAMRELYVTGKMHNRARMLTASYLTKHLNIHWKLGLKWFEDCLVDWDPASNAMGWQWVAGSGPDAAPYFRIFNPDTQAEKFDADGRYRKQWLSHAPEMGSDTAALFFAAMPLSWQAQFEQPQREAIVSLATGRQRALAAYEAFKA</sequence>
<dbReference type="InterPro" id="IPR005101">
    <property type="entry name" value="Cryptochr/Photolyase_FAD-bd"/>
</dbReference>
<dbReference type="Gene3D" id="1.25.40.80">
    <property type="match status" value="1"/>
</dbReference>
<comment type="cofactor">
    <cofactor evidence="4">
        <name>FAD</name>
        <dbReference type="ChEBI" id="CHEBI:57692"/>
    </cofactor>
    <text evidence="4">Binds 1 FAD per subunit.</text>
</comment>
<feature type="binding site" evidence="4">
    <location>
        <position position="225"/>
    </location>
    <ligand>
        <name>FAD</name>
        <dbReference type="ChEBI" id="CHEBI:57692"/>
    </ligand>
</feature>
<accession>A0A0P1ETH8</accession>
<dbReference type="EMBL" id="CYPW01000027">
    <property type="protein sequence ID" value="CUH53646.1"/>
    <property type="molecule type" value="Genomic_DNA"/>
</dbReference>
<keyword evidence="6" id="KW-0157">Chromophore</keyword>
<name>A0A0P1ETH8_9RHOB</name>
<dbReference type="PRINTS" id="PR00147">
    <property type="entry name" value="DNAPHOTLYASE"/>
</dbReference>
<evidence type="ECO:0000256" key="6">
    <source>
        <dbReference type="RuleBase" id="RU004182"/>
    </source>
</evidence>
<evidence type="ECO:0000259" key="7">
    <source>
        <dbReference type="PROSITE" id="PS51645"/>
    </source>
</evidence>
<dbReference type="EC" id="4.1.99.3" evidence="8"/>
<dbReference type="Gene3D" id="1.10.579.10">
    <property type="entry name" value="DNA Cyclobutane Dipyrimidine Photolyase, subunit A, domain 3"/>
    <property type="match status" value="1"/>
</dbReference>
<protein>
    <submittedName>
        <fullName evidence="8">Deoxyribodipyrimidine photo-lyase</fullName>
        <ecNumber evidence="8">4.1.99.3</ecNumber>
    </submittedName>
</protein>
<dbReference type="InterPro" id="IPR006050">
    <property type="entry name" value="DNA_photolyase_N"/>
</dbReference>
<keyword evidence="3 4" id="KW-0274">FAD</keyword>
<dbReference type="STRING" id="321267.SHM7688_03102"/>
<keyword evidence="2 4" id="KW-0285">Flavoprotein</keyword>
<evidence type="ECO:0000256" key="5">
    <source>
        <dbReference type="PIRSR" id="PIRSR602081-2"/>
    </source>
</evidence>
<dbReference type="Proteomes" id="UP000054823">
    <property type="component" value="Unassembled WGS sequence"/>
</dbReference>
<comment type="cofactor">
    <cofactor evidence="1">
        <name>(6R)-5,10-methylene-5,6,7,8-tetrahydrofolate</name>
        <dbReference type="ChEBI" id="CHEBI:15636"/>
    </cofactor>
</comment>
<dbReference type="PANTHER" id="PTHR11455">
    <property type="entry name" value="CRYPTOCHROME"/>
    <property type="match status" value="1"/>
</dbReference>